<sequence>MFKKWKLRKYQKIFFIDSENVGYQLPDEIPENIYIYLFVSNPFVLDKLGDDITKYKKQLEIVDIRPLMKHGATKNAMDFCIVAKLAEIMLWVSFHQKMIIVSRDKGYDISIAFMKQQYPRKSIERYSLPMTCYYASHDCTQKIINQLDHDVMKLVTSHQTMAGLKRFLTKNQKSLFVIEEFTEEISGIKVFIEYDIYLNQYALYYSGNIKQRYYHLEEAQQDFHDLVNMLQKKYQKYYSKELLFKAKELHIHQYIEEAYLKKQTLQDCLISHFGQKEGIYLFNQFIQA</sequence>
<organism evidence="1 2">
    <name type="scientific">Allocoprobacillus halotolerans</name>
    <dbReference type="NCBI Taxonomy" id="2944914"/>
    <lineage>
        <taxon>Bacteria</taxon>
        <taxon>Bacillati</taxon>
        <taxon>Bacillota</taxon>
        <taxon>Erysipelotrichia</taxon>
        <taxon>Erysipelotrichales</taxon>
        <taxon>Erysipelotrichaceae</taxon>
        <taxon>Allocoprobacillus</taxon>
    </lineage>
</organism>
<protein>
    <recommendedName>
        <fullName evidence="3">PIN-like domain-containing protein</fullName>
    </recommendedName>
</protein>
<gene>
    <name evidence="1" type="ORF">NMU03_17125</name>
</gene>
<proteinExistence type="predicted"/>
<evidence type="ECO:0000313" key="2">
    <source>
        <dbReference type="Proteomes" id="UP001060112"/>
    </source>
</evidence>
<dbReference type="Proteomes" id="UP001060112">
    <property type="component" value="Chromosome"/>
</dbReference>
<evidence type="ECO:0000313" key="1">
    <source>
        <dbReference type="EMBL" id="UTY39241.1"/>
    </source>
</evidence>
<evidence type="ECO:0008006" key="3">
    <source>
        <dbReference type="Google" id="ProtNLM"/>
    </source>
</evidence>
<accession>A0ABY5I4X1</accession>
<name>A0ABY5I4X1_9FIRM</name>
<reference evidence="1" key="1">
    <citation type="submission" date="2022-07" db="EMBL/GenBank/DDBJ databases">
        <title>Faecal culturing of patients with breast cancer.</title>
        <authorList>
            <person name="Teng N.M.Y."/>
            <person name="Kiu R."/>
            <person name="Evans R."/>
            <person name="Baker D.J."/>
            <person name="Zenner C."/>
            <person name="Robinson S.D."/>
            <person name="Hall L.J."/>
        </authorList>
    </citation>
    <scope>NUCLEOTIDE SEQUENCE</scope>
    <source>
        <strain evidence="1">LH1062</strain>
    </source>
</reference>
<keyword evidence="2" id="KW-1185">Reference proteome</keyword>
<dbReference type="EMBL" id="CP101620">
    <property type="protein sequence ID" value="UTY39241.1"/>
    <property type="molecule type" value="Genomic_DNA"/>
</dbReference>
<dbReference type="RefSeq" id="WP_290140215.1">
    <property type="nucleotide sequence ID" value="NZ_CP101620.1"/>
</dbReference>